<dbReference type="SMART" id="SM00835">
    <property type="entry name" value="Cupin_1"/>
    <property type="match status" value="1"/>
</dbReference>
<evidence type="ECO:0000313" key="9">
    <source>
        <dbReference type="Proteomes" id="UP000664132"/>
    </source>
</evidence>
<evidence type="ECO:0000313" key="8">
    <source>
        <dbReference type="EMBL" id="KAG4419440.1"/>
    </source>
</evidence>
<evidence type="ECO:0000256" key="1">
    <source>
        <dbReference type="ARBA" id="ARBA00004613"/>
    </source>
</evidence>
<comment type="caution">
    <text evidence="8">The sequence shown here is derived from an EMBL/GenBank/DDBJ whole genome shotgun (WGS) entry which is preliminary data.</text>
</comment>
<dbReference type="OrthoDB" id="1921208at2759"/>
<feature type="signal peptide" evidence="6">
    <location>
        <begin position="1"/>
        <end position="18"/>
    </location>
</feature>
<accession>A0A8H7W702</accession>
<dbReference type="InterPro" id="IPR006045">
    <property type="entry name" value="Cupin_1"/>
</dbReference>
<dbReference type="AlphaFoldDB" id="A0A8H7W702"/>
<feature type="domain" description="Cupin type-1" evidence="7">
    <location>
        <begin position="67"/>
        <end position="222"/>
    </location>
</feature>
<dbReference type="Gene3D" id="2.60.120.10">
    <property type="entry name" value="Jelly Rolls"/>
    <property type="match status" value="1"/>
</dbReference>
<evidence type="ECO:0000256" key="6">
    <source>
        <dbReference type="SAM" id="SignalP"/>
    </source>
</evidence>
<organism evidence="8 9">
    <name type="scientific">Cadophora malorum</name>
    <dbReference type="NCBI Taxonomy" id="108018"/>
    <lineage>
        <taxon>Eukaryota</taxon>
        <taxon>Fungi</taxon>
        <taxon>Dikarya</taxon>
        <taxon>Ascomycota</taxon>
        <taxon>Pezizomycotina</taxon>
        <taxon>Leotiomycetes</taxon>
        <taxon>Helotiales</taxon>
        <taxon>Ploettnerulaceae</taxon>
        <taxon>Cadophora</taxon>
    </lineage>
</organism>
<reference evidence="8" key="1">
    <citation type="submission" date="2021-02" db="EMBL/GenBank/DDBJ databases">
        <title>Genome sequence Cadophora malorum strain M34.</title>
        <authorList>
            <person name="Stefanovic E."/>
            <person name="Vu D."/>
            <person name="Scully C."/>
            <person name="Dijksterhuis J."/>
            <person name="Roader J."/>
            <person name="Houbraken J."/>
        </authorList>
    </citation>
    <scope>NUCLEOTIDE SEQUENCE</scope>
    <source>
        <strain evidence="8">M34</strain>
    </source>
</reference>
<dbReference type="CDD" id="cd02241">
    <property type="entry name" value="cupin_OxOx"/>
    <property type="match status" value="1"/>
</dbReference>
<evidence type="ECO:0000256" key="5">
    <source>
        <dbReference type="ARBA" id="ARBA00023211"/>
    </source>
</evidence>
<evidence type="ECO:0000256" key="4">
    <source>
        <dbReference type="ARBA" id="ARBA00022723"/>
    </source>
</evidence>
<comment type="similarity">
    <text evidence="2">Belongs to the germin family.</text>
</comment>
<dbReference type="PANTHER" id="PTHR31238">
    <property type="entry name" value="GERMIN-LIKE PROTEIN SUBFAMILY 3 MEMBER 3"/>
    <property type="match status" value="1"/>
</dbReference>
<comment type="subcellular location">
    <subcellularLocation>
        <location evidence="1">Secreted</location>
    </subcellularLocation>
</comment>
<dbReference type="InterPro" id="IPR019780">
    <property type="entry name" value="Germin_Mn-BS"/>
</dbReference>
<dbReference type="Pfam" id="PF00190">
    <property type="entry name" value="Cupin_1"/>
    <property type="match status" value="1"/>
</dbReference>
<keyword evidence="4" id="KW-0479">Metal-binding</keyword>
<keyword evidence="5" id="KW-0464">Manganese</keyword>
<keyword evidence="6" id="KW-0732">Signal</keyword>
<dbReference type="InterPro" id="IPR014710">
    <property type="entry name" value="RmlC-like_jellyroll"/>
</dbReference>
<name>A0A8H7W702_9HELO</name>
<dbReference type="PROSITE" id="PS00725">
    <property type="entry name" value="GERMIN"/>
    <property type="match status" value="1"/>
</dbReference>
<dbReference type="GO" id="GO:0005576">
    <property type="term" value="C:extracellular region"/>
    <property type="evidence" value="ECO:0007669"/>
    <property type="project" value="UniProtKB-SubCell"/>
</dbReference>
<protein>
    <recommendedName>
        <fullName evidence="7">Cupin type-1 domain-containing protein</fullName>
    </recommendedName>
</protein>
<dbReference type="SUPFAM" id="SSF51182">
    <property type="entry name" value="RmlC-like cupins"/>
    <property type="match status" value="1"/>
</dbReference>
<dbReference type="Proteomes" id="UP000664132">
    <property type="component" value="Unassembled WGS sequence"/>
</dbReference>
<feature type="chain" id="PRO_5034150801" description="Cupin type-1 domain-containing protein" evidence="6">
    <location>
        <begin position="19"/>
        <end position="248"/>
    </location>
</feature>
<sequence length="248" mass="26143">MQFTSVLASAILAYVAVAAPAPTANAPAPTTTVAPPAETGLSITQKLFLADTAIDRFALLPDEKIKFAFVDPKKSKGGDLVAANRKTFPALVGTGSGMAVGFLKACGFNTPHVHPRATELQIVTQGTLQVEMVPENGVFNVPGDATSGRRVIKNTVNKFEMTPFYQGSIHTQFNPTCDDTVFVASFNSEDFGAGQVADELFSMSPNIVTAAFGEAIDGADVDAFKKAIPVSIAQGVEECLKKCNIAKR</sequence>
<gene>
    <name evidence="8" type="ORF">IFR04_007397</name>
</gene>
<evidence type="ECO:0000256" key="3">
    <source>
        <dbReference type="ARBA" id="ARBA00022525"/>
    </source>
</evidence>
<proteinExistence type="inferred from homology"/>
<dbReference type="EMBL" id="JAFJYH010000105">
    <property type="protein sequence ID" value="KAG4419440.1"/>
    <property type="molecule type" value="Genomic_DNA"/>
</dbReference>
<dbReference type="InterPro" id="IPR001929">
    <property type="entry name" value="Germin"/>
</dbReference>
<evidence type="ECO:0000259" key="7">
    <source>
        <dbReference type="SMART" id="SM00835"/>
    </source>
</evidence>
<keyword evidence="3" id="KW-0964">Secreted</keyword>
<dbReference type="GO" id="GO:0030145">
    <property type="term" value="F:manganese ion binding"/>
    <property type="evidence" value="ECO:0007669"/>
    <property type="project" value="InterPro"/>
</dbReference>
<keyword evidence="9" id="KW-1185">Reference proteome</keyword>
<dbReference type="InterPro" id="IPR011051">
    <property type="entry name" value="RmlC_Cupin_sf"/>
</dbReference>
<evidence type="ECO:0000256" key="2">
    <source>
        <dbReference type="ARBA" id="ARBA00007456"/>
    </source>
</evidence>